<feature type="binding site" evidence="2">
    <location>
        <position position="218"/>
    </location>
    <ligand>
        <name>Mg(2+)</name>
        <dbReference type="ChEBI" id="CHEBI:18420"/>
        <label>3</label>
    </ligand>
</feature>
<feature type="binding site" evidence="2">
    <location>
        <position position="81"/>
    </location>
    <ligand>
        <name>Mg(2+)</name>
        <dbReference type="ChEBI" id="CHEBI:18420"/>
        <label>2</label>
    </ligand>
</feature>
<dbReference type="AlphaFoldDB" id="A0A512E2V8"/>
<dbReference type="GO" id="GO:0009030">
    <property type="term" value="F:thiamine-phosphate kinase activity"/>
    <property type="evidence" value="ECO:0007669"/>
    <property type="project" value="UniProtKB-UniRule"/>
</dbReference>
<feature type="binding site" evidence="2">
    <location>
        <position position="36"/>
    </location>
    <ligand>
        <name>Mg(2+)</name>
        <dbReference type="ChEBI" id="CHEBI:18420"/>
        <label>3</label>
    </ligand>
</feature>
<dbReference type="EMBL" id="BJYZ01000061">
    <property type="protein sequence ID" value="GEO43063.1"/>
    <property type="molecule type" value="Genomic_DNA"/>
</dbReference>
<keyword evidence="2" id="KW-0067">ATP-binding</keyword>
<dbReference type="GO" id="GO:0009228">
    <property type="term" value="P:thiamine biosynthetic process"/>
    <property type="evidence" value="ECO:0007669"/>
    <property type="project" value="UniProtKB-KW"/>
</dbReference>
<accession>A0A512E2V8</accession>
<keyword evidence="2" id="KW-0547">Nucleotide-binding</keyword>
<dbReference type="InterPro" id="IPR010918">
    <property type="entry name" value="PurM-like_C_dom"/>
</dbReference>
<dbReference type="GO" id="GO:0005524">
    <property type="term" value="F:ATP binding"/>
    <property type="evidence" value="ECO:0007669"/>
    <property type="project" value="UniProtKB-UniRule"/>
</dbReference>
<reference evidence="5 6" key="1">
    <citation type="submission" date="2019-07" db="EMBL/GenBank/DDBJ databases">
        <title>Whole genome shotgun sequence of Skermanella aerolata NBRC 106429.</title>
        <authorList>
            <person name="Hosoyama A."/>
            <person name="Uohara A."/>
            <person name="Ohji S."/>
            <person name="Ichikawa N."/>
        </authorList>
    </citation>
    <scope>NUCLEOTIDE SEQUENCE [LARGE SCALE GENOMIC DNA]</scope>
    <source>
        <strain evidence="5 6">NBRC 106429</strain>
    </source>
</reference>
<evidence type="ECO:0000256" key="1">
    <source>
        <dbReference type="ARBA" id="ARBA00022977"/>
    </source>
</evidence>
<keyword evidence="2" id="KW-0479">Metal-binding</keyword>
<feature type="binding site" evidence="2">
    <location>
        <position position="52"/>
    </location>
    <ligand>
        <name>Mg(2+)</name>
        <dbReference type="ChEBI" id="CHEBI:18420"/>
        <label>1</label>
    </ligand>
</feature>
<feature type="binding site" evidence="2">
    <location>
        <position position="81"/>
    </location>
    <ligand>
        <name>Mg(2+)</name>
        <dbReference type="ChEBI" id="CHEBI:18420"/>
        <label>3</label>
    </ligand>
</feature>
<dbReference type="PANTHER" id="PTHR30270">
    <property type="entry name" value="THIAMINE-MONOPHOSPHATE KINASE"/>
    <property type="match status" value="1"/>
</dbReference>
<evidence type="ECO:0000259" key="3">
    <source>
        <dbReference type="Pfam" id="PF00586"/>
    </source>
</evidence>
<evidence type="ECO:0000256" key="2">
    <source>
        <dbReference type="HAMAP-Rule" id="MF_02128"/>
    </source>
</evidence>
<keyword evidence="2" id="KW-0460">Magnesium</keyword>
<dbReference type="Proteomes" id="UP000321523">
    <property type="component" value="Unassembled WGS sequence"/>
</dbReference>
<keyword evidence="2 5" id="KW-0418">Kinase</keyword>
<feature type="binding site" evidence="2">
    <location>
        <position position="129"/>
    </location>
    <ligand>
        <name>Mg(2+)</name>
        <dbReference type="ChEBI" id="CHEBI:18420"/>
        <label>1</label>
    </ligand>
</feature>
<dbReference type="Gene3D" id="3.90.650.10">
    <property type="entry name" value="PurM-like C-terminal domain"/>
    <property type="match status" value="1"/>
</dbReference>
<feature type="domain" description="PurM-like N-terminal" evidence="3">
    <location>
        <begin position="35"/>
        <end position="147"/>
    </location>
</feature>
<feature type="binding site" evidence="2">
    <location>
        <begin position="128"/>
        <end position="129"/>
    </location>
    <ligand>
        <name>ATP</name>
        <dbReference type="ChEBI" id="CHEBI:30616"/>
    </ligand>
</feature>
<dbReference type="OrthoDB" id="9802811at2"/>
<dbReference type="GO" id="GO:0000287">
    <property type="term" value="F:magnesium ion binding"/>
    <property type="evidence" value="ECO:0007669"/>
    <property type="project" value="UniProtKB-UniRule"/>
</dbReference>
<feature type="binding site" evidence="2">
    <location>
        <position position="53"/>
    </location>
    <ligand>
        <name>Mg(2+)</name>
        <dbReference type="ChEBI" id="CHEBI:18420"/>
        <label>1</label>
    </ligand>
</feature>
<feature type="domain" description="PurM-like C-terminal" evidence="4">
    <location>
        <begin position="160"/>
        <end position="303"/>
    </location>
</feature>
<keyword evidence="1 2" id="KW-0784">Thiamine biosynthesis</keyword>
<organism evidence="5 6">
    <name type="scientific">Skermanella aerolata</name>
    <dbReference type="NCBI Taxonomy" id="393310"/>
    <lineage>
        <taxon>Bacteria</taxon>
        <taxon>Pseudomonadati</taxon>
        <taxon>Pseudomonadota</taxon>
        <taxon>Alphaproteobacteria</taxon>
        <taxon>Rhodospirillales</taxon>
        <taxon>Azospirillaceae</taxon>
        <taxon>Skermanella</taxon>
    </lineage>
</organism>
<feature type="binding site" evidence="2">
    <location>
        <position position="60"/>
    </location>
    <ligand>
        <name>substrate</name>
    </ligand>
</feature>
<feature type="binding site" evidence="2">
    <location>
        <position position="325"/>
    </location>
    <ligand>
        <name>substrate</name>
    </ligand>
</feature>
<dbReference type="GO" id="GO:0009229">
    <property type="term" value="P:thiamine diphosphate biosynthetic process"/>
    <property type="evidence" value="ECO:0007669"/>
    <property type="project" value="UniProtKB-UniRule"/>
</dbReference>
<feature type="binding site" evidence="2">
    <location>
        <position position="155"/>
    </location>
    <ligand>
        <name>ATP</name>
        <dbReference type="ChEBI" id="CHEBI:30616"/>
    </ligand>
</feature>
<comment type="catalytic activity">
    <reaction evidence="2">
        <text>thiamine phosphate + ATP = thiamine diphosphate + ADP</text>
        <dbReference type="Rhea" id="RHEA:15913"/>
        <dbReference type="ChEBI" id="CHEBI:30616"/>
        <dbReference type="ChEBI" id="CHEBI:37575"/>
        <dbReference type="ChEBI" id="CHEBI:58937"/>
        <dbReference type="ChEBI" id="CHEBI:456216"/>
        <dbReference type="EC" id="2.7.4.16"/>
    </reaction>
</comment>
<comment type="caution">
    <text evidence="5">The sequence shown here is derived from an EMBL/GenBank/DDBJ whole genome shotgun (WGS) entry which is preliminary data.</text>
</comment>
<dbReference type="PANTHER" id="PTHR30270:SF0">
    <property type="entry name" value="THIAMINE-MONOPHOSPHATE KINASE"/>
    <property type="match status" value="1"/>
</dbReference>
<dbReference type="InterPro" id="IPR036676">
    <property type="entry name" value="PurM-like_C_sf"/>
</dbReference>
<keyword evidence="2" id="KW-0808">Transferase</keyword>
<dbReference type="SUPFAM" id="SSF55326">
    <property type="entry name" value="PurM N-terminal domain-like"/>
    <property type="match status" value="1"/>
</dbReference>
<sequence>MLQPPGADSAGEFGRIDRYLKPLAAGFPGALGLTDDAAVFGIPPDRELVITTDALVAGVHFLPDDPPADIAAKLLRVNLSDLAAMAAEPLAYSLVTSLPTDIGDGWLAAFAAGLAEDQKRYGIHLMGGDSVSTPGPVTLSVTAFGLVPRGQALRRGTAGAGDLVFVSGTIGDAVLGLRVLQGKLNAADPDPLIERYRRPQPRLSLVPTLRRFATAGLDVSDGLVADLAHLCEVSGYAATINADRVPLSTATRAAVTADPTLLATALTGGDDYEIVFTVKPEDREALLASGADVTEIGRLSPDGATGTVTVLDGTGAAMPLTARGWTHF</sequence>
<feature type="binding site" evidence="2">
    <location>
        <position position="81"/>
    </location>
    <ligand>
        <name>Mg(2+)</name>
        <dbReference type="ChEBI" id="CHEBI:18420"/>
        <label>4</label>
    </ligand>
</feature>
<comment type="caution">
    <text evidence="2">Lacks conserved residue(s) required for the propagation of feature annotation.</text>
</comment>
<comment type="miscellaneous">
    <text evidence="2">Reaction mechanism of ThiL seems to utilize a direct, inline transfer of the gamma-phosphate of ATP to TMP rather than a phosphorylated enzyme intermediate.</text>
</comment>
<keyword evidence="6" id="KW-1185">Reference proteome</keyword>
<feature type="binding site" evidence="2">
    <location>
        <position position="270"/>
    </location>
    <ligand>
        <name>substrate</name>
    </ligand>
</feature>
<name>A0A512E2V8_9PROT</name>
<dbReference type="InterPro" id="IPR036921">
    <property type="entry name" value="PurM-like_N_sf"/>
</dbReference>
<evidence type="ECO:0000259" key="4">
    <source>
        <dbReference type="Pfam" id="PF02769"/>
    </source>
</evidence>
<evidence type="ECO:0000313" key="6">
    <source>
        <dbReference type="Proteomes" id="UP000321523"/>
    </source>
</evidence>
<dbReference type="PIRSF" id="PIRSF005303">
    <property type="entry name" value="Thiam_monoph_kin"/>
    <property type="match status" value="1"/>
</dbReference>
<feature type="binding site" evidence="2">
    <location>
        <position position="53"/>
    </location>
    <ligand>
        <name>Mg(2+)</name>
        <dbReference type="ChEBI" id="CHEBI:18420"/>
        <label>2</label>
    </ligand>
</feature>
<dbReference type="EC" id="2.7.4.16" evidence="2"/>
<comment type="similarity">
    <text evidence="2">Belongs to the thiamine-monophosphate kinase family.</text>
</comment>
<feature type="binding site" evidence="2">
    <location>
        <position position="36"/>
    </location>
    <ligand>
        <name>Mg(2+)</name>
        <dbReference type="ChEBI" id="CHEBI:18420"/>
        <label>4</label>
    </ligand>
</feature>
<dbReference type="InterPro" id="IPR016188">
    <property type="entry name" value="PurM-like_N"/>
</dbReference>
<protein>
    <recommendedName>
        <fullName evidence="2">Thiamine-monophosphate kinase</fullName>
        <shortName evidence="2">TMP kinase</shortName>
        <shortName evidence="2">Thiamine-phosphate kinase</shortName>
        <ecNumber evidence="2">2.7.4.16</ecNumber>
    </recommendedName>
</protein>
<dbReference type="Pfam" id="PF02769">
    <property type="entry name" value="AIRS_C"/>
    <property type="match status" value="1"/>
</dbReference>
<dbReference type="Pfam" id="PF00586">
    <property type="entry name" value="AIRS"/>
    <property type="match status" value="1"/>
</dbReference>
<comment type="function">
    <text evidence="2">Catalyzes the ATP-dependent phosphorylation of thiamine-monophosphate (TMP) to form thiamine-pyrophosphate (TPP), the active form of vitamin B1.</text>
</comment>
<dbReference type="NCBIfam" id="TIGR01379">
    <property type="entry name" value="thiL"/>
    <property type="match status" value="1"/>
</dbReference>
<dbReference type="Gene3D" id="3.30.1330.10">
    <property type="entry name" value="PurM-like, N-terminal domain"/>
    <property type="match status" value="1"/>
</dbReference>
<dbReference type="SUPFAM" id="SSF56042">
    <property type="entry name" value="PurM C-terminal domain-like"/>
    <property type="match status" value="1"/>
</dbReference>
<comment type="pathway">
    <text evidence="2">Cofactor biosynthesis; thiamine diphosphate biosynthesis; thiamine diphosphate from thiamine phosphate: step 1/1.</text>
</comment>
<evidence type="ECO:0000313" key="5">
    <source>
        <dbReference type="EMBL" id="GEO43063.1"/>
    </source>
</evidence>
<dbReference type="InterPro" id="IPR006283">
    <property type="entry name" value="ThiL-like"/>
</dbReference>
<dbReference type="RefSeq" id="WP_044431486.1">
    <property type="nucleotide sequence ID" value="NZ_BJYZ01000061.1"/>
</dbReference>
<dbReference type="HAMAP" id="MF_02128">
    <property type="entry name" value="TMP_kinase"/>
    <property type="match status" value="1"/>
</dbReference>
<gene>
    <name evidence="2 5" type="primary">thiL</name>
    <name evidence="5" type="ORF">SAE02_72110</name>
</gene>
<proteinExistence type="inferred from homology"/>
<feature type="binding site" evidence="2">
    <location>
        <position position="221"/>
    </location>
    <ligand>
        <name>Mg(2+)</name>
        <dbReference type="ChEBI" id="CHEBI:18420"/>
        <label>5</label>
    </ligand>
</feature>
<feature type="binding site" evidence="2">
    <location>
        <position position="51"/>
    </location>
    <ligand>
        <name>Mg(2+)</name>
        <dbReference type="ChEBI" id="CHEBI:18420"/>
        <label>4</label>
    </ligand>
</feature>
<feature type="binding site" evidence="2">
    <location>
        <position position="220"/>
    </location>
    <ligand>
        <name>ATP</name>
        <dbReference type="ChEBI" id="CHEBI:30616"/>
    </ligand>
</feature>
<dbReference type="CDD" id="cd02194">
    <property type="entry name" value="ThiL"/>
    <property type="match status" value="1"/>
</dbReference>
<dbReference type="UniPathway" id="UPA00060">
    <property type="reaction ID" value="UER00142"/>
</dbReference>